<accession>A0ABY1P9H2</accession>
<comment type="caution">
    <text evidence="1">The sequence shown here is derived from an EMBL/GenBank/DDBJ whole genome shotgun (WGS) entry which is preliminary data.</text>
</comment>
<dbReference type="Proteomes" id="UP001157960">
    <property type="component" value="Unassembled WGS sequence"/>
</dbReference>
<gene>
    <name evidence="1" type="ORF">SAMN06264346_109133</name>
</gene>
<keyword evidence="2" id="KW-1185">Reference proteome</keyword>
<evidence type="ECO:0000313" key="1">
    <source>
        <dbReference type="EMBL" id="SMP27176.1"/>
    </source>
</evidence>
<proteinExistence type="predicted"/>
<reference evidence="1 2" key="1">
    <citation type="submission" date="2017-05" db="EMBL/GenBank/DDBJ databases">
        <authorList>
            <person name="Varghese N."/>
            <person name="Submissions S."/>
        </authorList>
    </citation>
    <scope>NUCLEOTIDE SEQUENCE [LARGE SCALE GENOMIC DNA]</scope>
    <source>
        <strain evidence="1 2">DSM 28214</strain>
    </source>
</reference>
<evidence type="ECO:0000313" key="2">
    <source>
        <dbReference type="Proteomes" id="UP001157960"/>
    </source>
</evidence>
<name>A0ABY1P9H2_9FLAO</name>
<protein>
    <submittedName>
        <fullName evidence="1">Uncharacterized protein</fullName>
    </submittedName>
</protein>
<sequence>MAIGLWRIALEKFLKNYFLTQSWKANCQQQEANSNFARYV</sequence>
<dbReference type="EMBL" id="FXTZ01000009">
    <property type="protein sequence ID" value="SMP27176.1"/>
    <property type="molecule type" value="Genomic_DNA"/>
</dbReference>
<organism evidence="1 2">
    <name type="scientific">Chryseobacterium profundimaris</name>
    <dbReference type="NCBI Taxonomy" id="1387275"/>
    <lineage>
        <taxon>Bacteria</taxon>
        <taxon>Pseudomonadati</taxon>
        <taxon>Bacteroidota</taxon>
        <taxon>Flavobacteriia</taxon>
        <taxon>Flavobacteriales</taxon>
        <taxon>Weeksellaceae</taxon>
        <taxon>Chryseobacterium group</taxon>
        <taxon>Chryseobacterium</taxon>
    </lineage>
</organism>